<protein>
    <submittedName>
        <fullName evidence="3">ShKT domain-containing protein</fullName>
    </submittedName>
</protein>
<name>A0A1I7RM59_BURXY</name>
<dbReference type="eggNOG" id="KOG3720">
    <property type="taxonomic scope" value="Eukaryota"/>
</dbReference>
<dbReference type="PROSITE" id="PS00616">
    <property type="entry name" value="HIS_ACID_PHOSPHAT_1"/>
    <property type="match status" value="1"/>
</dbReference>
<dbReference type="CDD" id="cd07061">
    <property type="entry name" value="HP_HAP_like"/>
    <property type="match status" value="1"/>
</dbReference>
<organism evidence="2 3">
    <name type="scientific">Bursaphelenchus xylophilus</name>
    <name type="common">Pinewood nematode worm</name>
    <name type="synonym">Aphelenchoides xylophilus</name>
    <dbReference type="NCBI Taxonomy" id="6326"/>
    <lineage>
        <taxon>Eukaryota</taxon>
        <taxon>Metazoa</taxon>
        <taxon>Ecdysozoa</taxon>
        <taxon>Nematoda</taxon>
        <taxon>Chromadorea</taxon>
        <taxon>Rhabditida</taxon>
        <taxon>Tylenchina</taxon>
        <taxon>Tylenchomorpha</taxon>
        <taxon>Aphelenchoidea</taxon>
        <taxon>Aphelenchoididae</taxon>
        <taxon>Bursaphelenchus</taxon>
    </lineage>
</organism>
<feature type="chain" id="PRO_5009304476" evidence="1">
    <location>
        <begin position="18"/>
        <end position="457"/>
    </location>
</feature>
<dbReference type="InterPro" id="IPR033379">
    <property type="entry name" value="Acid_Pase_AS"/>
</dbReference>
<evidence type="ECO:0000256" key="1">
    <source>
        <dbReference type="SAM" id="SignalP"/>
    </source>
</evidence>
<dbReference type="GO" id="GO:0016791">
    <property type="term" value="F:phosphatase activity"/>
    <property type="evidence" value="ECO:0007669"/>
    <property type="project" value="UniProtKB-ARBA"/>
</dbReference>
<dbReference type="PANTHER" id="PTHR34311:SF10">
    <property type="entry name" value="NEMATODE SPECIFIC PEPTIDE FAMILY-RELATED"/>
    <property type="match status" value="1"/>
</dbReference>
<sequence>MALQLGYLAVLTVVASGLPVKDPLGPTQPKGHKLEYLAALWRHGERAPAGTFAHDLYNASDWENGYGELTSYGIEQQRRLGKWIYNRYVKEFGHLPDEFDPKSTRIQSTWYNRTRESALYNFKGLYGERIDYDQLNILTIPKNETDVIGLPYDGCGYAHELAVGALKTNEVVRFMRKHKRTLSATKAVQYLGGACKARAKTFRNCQNRIISRKYFAPMAMGTQSCVFLALLCLVAHGSECPTPEGNVCDLNVYKCCDLRFREHIGISPSTCPGETIDEPQCIQQALNLGLYGYGREGVNKVCDAYNEFRSCLGSSLRSCTTAYYHLKNGHPIWRSKGLQALYSGMNFICGPGLETLLVNDRCVTEAYREHVSDLHHCTQTFENNVRKDHPHACTYERELTGCYELVYRRACNAEVAWWSCEHQRSYASGFLPQCDAPCTSHQGRGGRLTAALNTTAF</sequence>
<evidence type="ECO:0000313" key="3">
    <source>
        <dbReference type="WBParaSite" id="BXY_0179400.1"/>
    </source>
</evidence>
<dbReference type="Proteomes" id="UP000095284">
    <property type="component" value="Unplaced"/>
</dbReference>
<dbReference type="WBParaSite" id="BXY_0179400.1">
    <property type="protein sequence ID" value="BXY_0179400.1"/>
    <property type="gene ID" value="BXY_0179400"/>
</dbReference>
<dbReference type="Pfam" id="PF00328">
    <property type="entry name" value="His_Phos_2"/>
    <property type="match status" value="1"/>
</dbReference>
<dbReference type="AlphaFoldDB" id="A0A1I7RM59"/>
<feature type="signal peptide" evidence="1">
    <location>
        <begin position="1"/>
        <end position="17"/>
    </location>
</feature>
<dbReference type="InterPro" id="IPR000560">
    <property type="entry name" value="His_Pase_clade-2"/>
</dbReference>
<accession>A0A1I7RM59</accession>
<dbReference type="InterPro" id="IPR029033">
    <property type="entry name" value="His_PPase_superfam"/>
</dbReference>
<evidence type="ECO:0000313" key="2">
    <source>
        <dbReference type="Proteomes" id="UP000095284"/>
    </source>
</evidence>
<keyword evidence="1" id="KW-0732">Signal</keyword>
<proteinExistence type="predicted"/>
<dbReference type="PANTHER" id="PTHR34311">
    <property type="entry name" value="PROTEIN CBG21698-RELATED"/>
    <property type="match status" value="1"/>
</dbReference>
<dbReference type="Gene3D" id="3.40.50.1240">
    <property type="entry name" value="Phosphoglycerate mutase-like"/>
    <property type="match status" value="1"/>
</dbReference>
<reference evidence="3" key="1">
    <citation type="submission" date="2016-11" db="UniProtKB">
        <authorList>
            <consortium name="WormBaseParasite"/>
        </authorList>
    </citation>
    <scope>IDENTIFICATION</scope>
</reference>
<dbReference type="SUPFAM" id="SSF53254">
    <property type="entry name" value="Phosphoglycerate mutase-like"/>
    <property type="match status" value="1"/>
</dbReference>